<evidence type="ECO:0000256" key="3">
    <source>
        <dbReference type="ARBA" id="ARBA00017144"/>
    </source>
</evidence>
<keyword evidence="4 10" id="KW-0808">Transferase</keyword>
<evidence type="ECO:0000256" key="10">
    <source>
        <dbReference type="HAMAP-Rule" id="MF_00165"/>
    </source>
</evidence>
<keyword evidence="8 10" id="KW-0067">ATP-binding</keyword>
<evidence type="ECO:0000256" key="1">
    <source>
        <dbReference type="ARBA" id="ARBA00009776"/>
    </source>
</evidence>
<evidence type="ECO:0000256" key="9">
    <source>
        <dbReference type="ARBA" id="ARBA00048743"/>
    </source>
</evidence>
<dbReference type="InterPro" id="IPR018095">
    <property type="entry name" value="Thymidylate_kin_CS"/>
</dbReference>
<evidence type="ECO:0000256" key="8">
    <source>
        <dbReference type="ARBA" id="ARBA00022840"/>
    </source>
</evidence>
<keyword evidence="5 10" id="KW-0545">Nucleotide biosynthesis</keyword>
<dbReference type="SUPFAM" id="SSF52540">
    <property type="entry name" value="P-loop containing nucleoside triphosphate hydrolases"/>
    <property type="match status" value="1"/>
</dbReference>
<name>A0ABR7EAL1_9FIRM</name>
<evidence type="ECO:0000256" key="4">
    <source>
        <dbReference type="ARBA" id="ARBA00022679"/>
    </source>
</evidence>
<evidence type="ECO:0000256" key="7">
    <source>
        <dbReference type="ARBA" id="ARBA00022777"/>
    </source>
</evidence>
<dbReference type="EC" id="2.7.4.9" evidence="2 10"/>
<comment type="caution">
    <text evidence="12">The sequence shown here is derived from an EMBL/GenBank/DDBJ whole genome shotgun (WGS) entry which is preliminary data.</text>
</comment>
<dbReference type="Gene3D" id="3.40.50.300">
    <property type="entry name" value="P-loop containing nucleotide triphosphate hydrolases"/>
    <property type="match status" value="1"/>
</dbReference>
<proteinExistence type="inferred from homology"/>
<evidence type="ECO:0000259" key="11">
    <source>
        <dbReference type="Pfam" id="PF02223"/>
    </source>
</evidence>
<sequence length="218" mass="24927">MYKVLSGLFITFEGVDGCGKSTQMRFLSEYLMEECGINPVLTREPGGCNISEKIRDLVLDIENKEMGDRTEALLYAAARAQHVEEVIAPAVREGRIVLCDRFIDSSLAYQGVGRGLGIEPVMDINRFAMGNMMPDKTFFLDFPPHLAFERMSKKRIHDRLETQEEAFYIMLYNGFVELSKLYPDRIVRIDASGDKYITQDIVRAKMEEILRENGFCNE</sequence>
<protein>
    <recommendedName>
        <fullName evidence="3 10">Thymidylate kinase</fullName>
        <ecNumber evidence="2 10">2.7.4.9</ecNumber>
    </recommendedName>
    <alternativeName>
        <fullName evidence="10">dTMP kinase</fullName>
    </alternativeName>
</protein>
<dbReference type="EMBL" id="JACOON010000001">
    <property type="protein sequence ID" value="MBC5646797.1"/>
    <property type="molecule type" value="Genomic_DNA"/>
</dbReference>
<dbReference type="Proteomes" id="UP000606889">
    <property type="component" value="Unassembled WGS sequence"/>
</dbReference>
<evidence type="ECO:0000256" key="6">
    <source>
        <dbReference type="ARBA" id="ARBA00022741"/>
    </source>
</evidence>
<comment type="catalytic activity">
    <reaction evidence="9 10">
        <text>dTMP + ATP = dTDP + ADP</text>
        <dbReference type="Rhea" id="RHEA:13517"/>
        <dbReference type="ChEBI" id="CHEBI:30616"/>
        <dbReference type="ChEBI" id="CHEBI:58369"/>
        <dbReference type="ChEBI" id="CHEBI:63528"/>
        <dbReference type="ChEBI" id="CHEBI:456216"/>
        <dbReference type="EC" id="2.7.4.9"/>
    </reaction>
</comment>
<keyword evidence="6 10" id="KW-0547">Nucleotide-binding</keyword>
<feature type="domain" description="Thymidylate kinase-like" evidence="11">
    <location>
        <begin position="12"/>
        <end position="195"/>
    </location>
</feature>
<keyword evidence="13" id="KW-1185">Reference proteome</keyword>
<dbReference type="NCBIfam" id="TIGR00041">
    <property type="entry name" value="DTMP_kinase"/>
    <property type="match status" value="1"/>
</dbReference>
<comment type="function">
    <text evidence="10">Phosphorylation of dTMP to form dTDP in both de novo and salvage pathways of dTTP synthesis.</text>
</comment>
<dbReference type="CDD" id="cd01672">
    <property type="entry name" value="TMPK"/>
    <property type="match status" value="1"/>
</dbReference>
<dbReference type="InterPro" id="IPR027417">
    <property type="entry name" value="P-loop_NTPase"/>
</dbReference>
<dbReference type="PROSITE" id="PS01331">
    <property type="entry name" value="THYMIDYLATE_KINASE"/>
    <property type="match status" value="1"/>
</dbReference>
<dbReference type="GO" id="GO:0004798">
    <property type="term" value="F:dTMP kinase activity"/>
    <property type="evidence" value="ECO:0007669"/>
    <property type="project" value="UniProtKB-EC"/>
</dbReference>
<dbReference type="HAMAP" id="MF_00165">
    <property type="entry name" value="Thymidylate_kinase"/>
    <property type="match status" value="1"/>
</dbReference>
<evidence type="ECO:0000256" key="5">
    <source>
        <dbReference type="ARBA" id="ARBA00022727"/>
    </source>
</evidence>
<reference evidence="12 13" key="1">
    <citation type="submission" date="2020-08" db="EMBL/GenBank/DDBJ databases">
        <title>Genome public.</title>
        <authorList>
            <person name="Liu C."/>
            <person name="Sun Q."/>
        </authorList>
    </citation>
    <scope>NUCLEOTIDE SEQUENCE [LARGE SCALE GENOMIC DNA]</scope>
    <source>
        <strain evidence="12 13">NSJ-35</strain>
    </source>
</reference>
<evidence type="ECO:0000256" key="2">
    <source>
        <dbReference type="ARBA" id="ARBA00012980"/>
    </source>
</evidence>
<keyword evidence="7 10" id="KW-0418">Kinase</keyword>
<gene>
    <name evidence="10" type="primary">tmk</name>
    <name evidence="12" type="ORF">H8S18_00355</name>
</gene>
<comment type="similarity">
    <text evidence="1 10">Belongs to the thymidylate kinase family.</text>
</comment>
<organism evidence="12 13">
    <name type="scientific">Christensenella tenuis</name>
    <dbReference type="NCBI Taxonomy" id="2763033"/>
    <lineage>
        <taxon>Bacteria</taxon>
        <taxon>Bacillati</taxon>
        <taxon>Bacillota</taxon>
        <taxon>Clostridia</taxon>
        <taxon>Christensenellales</taxon>
        <taxon>Christensenellaceae</taxon>
        <taxon>Christensenella</taxon>
    </lineage>
</organism>
<evidence type="ECO:0000313" key="12">
    <source>
        <dbReference type="EMBL" id="MBC5646797.1"/>
    </source>
</evidence>
<dbReference type="InterPro" id="IPR039430">
    <property type="entry name" value="Thymidylate_kin-like_dom"/>
</dbReference>
<dbReference type="PANTHER" id="PTHR10344">
    <property type="entry name" value="THYMIDYLATE KINASE"/>
    <property type="match status" value="1"/>
</dbReference>
<evidence type="ECO:0000313" key="13">
    <source>
        <dbReference type="Proteomes" id="UP000606889"/>
    </source>
</evidence>
<dbReference type="PANTHER" id="PTHR10344:SF4">
    <property type="entry name" value="UMP-CMP KINASE 2, MITOCHONDRIAL"/>
    <property type="match status" value="1"/>
</dbReference>
<dbReference type="Pfam" id="PF02223">
    <property type="entry name" value="Thymidylate_kin"/>
    <property type="match status" value="1"/>
</dbReference>
<dbReference type="InterPro" id="IPR018094">
    <property type="entry name" value="Thymidylate_kinase"/>
</dbReference>
<accession>A0ABR7EAL1</accession>
<feature type="binding site" evidence="10">
    <location>
        <begin position="14"/>
        <end position="21"/>
    </location>
    <ligand>
        <name>ATP</name>
        <dbReference type="ChEBI" id="CHEBI:30616"/>
    </ligand>
</feature>